<evidence type="ECO:0000313" key="15">
    <source>
        <dbReference type="EMBL" id="PWN20289.1"/>
    </source>
</evidence>
<dbReference type="InterPro" id="IPR051653">
    <property type="entry name" value="E3_ligase_sorting_rcpt"/>
</dbReference>
<dbReference type="FunFam" id="3.30.40.10:FF:000388">
    <property type="entry name" value="Putative RING zinc finger domain superfamily protein"/>
    <property type="match status" value="1"/>
</dbReference>
<dbReference type="GeneID" id="37014344"/>
<evidence type="ECO:0000256" key="10">
    <source>
        <dbReference type="PROSITE-ProRule" id="PRU00175"/>
    </source>
</evidence>
<feature type="compositionally biased region" description="Basic and acidic residues" evidence="11">
    <location>
        <begin position="552"/>
        <end position="561"/>
    </location>
</feature>
<dbReference type="InterPro" id="IPR003137">
    <property type="entry name" value="PA_domain"/>
</dbReference>
<dbReference type="EC" id="2.3.2.27" evidence="3"/>
<feature type="chain" id="PRO_5016284874" description="RING-type E3 ubiquitin transferase" evidence="13">
    <location>
        <begin position="22"/>
        <end position="561"/>
    </location>
</feature>
<name>A0A316U4X8_9BASI</name>
<dbReference type="GO" id="GO:0061630">
    <property type="term" value="F:ubiquitin protein ligase activity"/>
    <property type="evidence" value="ECO:0007669"/>
    <property type="project" value="UniProtKB-EC"/>
</dbReference>
<evidence type="ECO:0000256" key="1">
    <source>
        <dbReference type="ARBA" id="ARBA00000900"/>
    </source>
</evidence>
<keyword evidence="8 12" id="KW-1133">Transmembrane helix</keyword>
<feature type="region of interest" description="Disordered" evidence="11">
    <location>
        <begin position="126"/>
        <end position="160"/>
    </location>
</feature>
<dbReference type="PROSITE" id="PS50089">
    <property type="entry name" value="ZF_RING_2"/>
    <property type="match status" value="1"/>
</dbReference>
<feature type="domain" description="RING-type" evidence="14">
    <location>
        <begin position="434"/>
        <end position="476"/>
    </location>
</feature>
<dbReference type="InterPro" id="IPR013083">
    <property type="entry name" value="Znf_RING/FYVE/PHD"/>
</dbReference>
<evidence type="ECO:0000313" key="16">
    <source>
        <dbReference type="Proteomes" id="UP000245942"/>
    </source>
</evidence>
<protein>
    <recommendedName>
        <fullName evidence="3">RING-type E3 ubiquitin transferase</fullName>
        <ecNumber evidence="3">2.3.2.27</ecNumber>
    </recommendedName>
</protein>
<evidence type="ECO:0000256" key="12">
    <source>
        <dbReference type="SAM" id="Phobius"/>
    </source>
</evidence>
<comment type="subcellular location">
    <subcellularLocation>
        <location evidence="2">Membrane</location>
        <topology evidence="2">Single-pass membrane protein</topology>
    </subcellularLocation>
</comment>
<dbReference type="STRING" id="1684307.A0A316U4X8"/>
<dbReference type="GO" id="GO:0016020">
    <property type="term" value="C:membrane"/>
    <property type="evidence" value="ECO:0007669"/>
    <property type="project" value="UniProtKB-SubCell"/>
</dbReference>
<reference evidence="15 16" key="1">
    <citation type="journal article" date="2018" name="Mol. Biol. Evol.">
        <title>Broad Genomic Sampling Reveals a Smut Pathogenic Ancestry of the Fungal Clade Ustilaginomycotina.</title>
        <authorList>
            <person name="Kijpornyongpan T."/>
            <person name="Mondo S.J."/>
            <person name="Barry K."/>
            <person name="Sandor L."/>
            <person name="Lee J."/>
            <person name="Lipzen A."/>
            <person name="Pangilinan J."/>
            <person name="LaButti K."/>
            <person name="Hainaut M."/>
            <person name="Henrissat B."/>
            <person name="Grigoriev I.V."/>
            <person name="Spatafora J.W."/>
            <person name="Aime M.C."/>
        </authorList>
    </citation>
    <scope>NUCLEOTIDE SEQUENCE [LARGE SCALE GENOMIC DNA]</scope>
    <source>
        <strain evidence="15 16">MCA 4718</strain>
    </source>
</reference>
<dbReference type="Pfam" id="PF13639">
    <property type="entry name" value="zf-RING_2"/>
    <property type="match status" value="1"/>
</dbReference>
<dbReference type="InterPro" id="IPR046450">
    <property type="entry name" value="PA_dom_sf"/>
</dbReference>
<feature type="region of interest" description="Disordered" evidence="11">
    <location>
        <begin position="395"/>
        <end position="416"/>
    </location>
</feature>
<evidence type="ECO:0000256" key="13">
    <source>
        <dbReference type="SAM" id="SignalP"/>
    </source>
</evidence>
<evidence type="ECO:0000256" key="7">
    <source>
        <dbReference type="ARBA" id="ARBA00022833"/>
    </source>
</evidence>
<dbReference type="EMBL" id="KZ819328">
    <property type="protein sequence ID" value="PWN20289.1"/>
    <property type="molecule type" value="Genomic_DNA"/>
</dbReference>
<dbReference type="GO" id="GO:0008270">
    <property type="term" value="F:zinc ion binding"/>
    <property type="evidence" value="ECO:0007669"/>
    <property type="project" value="UniProtKB-KW"/>
</dbReference>
<evidence type="ECO:0000256" key="2">
    <source>
        <dbReference type="ARBA" id="ARBA00004167"/>
    </source>
</evidence>
<keyword evidence="6 10" id="KW-0863">Zinc-finger</keyword>
<dbReference type="Pfam" id="PF02225">
    <property type="entry name" value="PA"/>
    <property type="match status" value="1"/>
</dbReference>
<dbReference type="Gene3D" id="3.30.40.10">
    <property type="entry name" value="Zinc/RING finger domain, C3HC4 (zinc finger)"/>
    <property type="match status" value="1"/>
</dbReference>
<evidence type="ECO:0000256" key="9">
    <source>
        <dbReference type="ARBA" id="ARBA00023136"/>
    </source>
</evidence>
<keyword evidence="16" id="KW-1185">Reference proteome</keyword>
<organism evidence="15 16">
    <name type="scientific">Pseudomicrostroma glucosiphilum</name>
    <dbReference type="NCBI Taxonomy" id="1684307"/>
    <lineage>
        <taxon>Eukaryota</taxon>
        <taxon>Fungi</taxon>
        <taxon>Dikarya</taxon>
        <taxon>Basidiomycota</taxon>
        <taxon>Ustilaginomycotina</taxon>
        <taxon>Exobasidiomycetes</taxon>
        <taxon>Microstromatales</taxon>
        <taxon>Microstromatales incertae sedis</taxon>
        <taxon>Pseudomicrostroma</taxon>
    </lineage>
</organism>
<dbReference type="AlphaFoldDB" id="A0A316U4X8"/>
<dbReference type="InterPro" id="IPR001841">
    <property type="entry name" value="Znf_RING"/>
</dbReference>
<feature type="signal peptide" evidence="13">
    <location>
        <begin position="1"/>
        <end position="21"/>
    </location>
</feature>
<feature type="compositionally biased region" description="Low complexity" evidence="11">
    <location>
        <begin position="397"/>
        <end position="416"/>
    </location>
</feature>
<feature type="compositionally biased region" description="Polar residues" evidence="11">
    <location>
        <begin position="175"/>
        <end position="193"/>
    </location>
</feature>
<evidence type="ECO:0000259" key="14">
    <source>
        <dbReference type="PROSITE" id="PS50089"/>
    </source>
</evidence>
<dbReference type="Proteomes" id="UP000245942">
    <property type="component" value="Unassembled WGS sequence"/>
</dbReference>
<keyword evidence="13" id="KW-0732">Signal</keyword>
<keyword evidence="9 12" id="KW-0472">Membrane</keyword>
<feature type="region of interest" description="Disordered" evidence="11">
    <location>
        <begin position="175"/>
        <end position="207"/>
    </location>
</feature>
<accession>A0A316U4X8</accession>
<dbReference type="SUPFAM" id="SSF52025">
    <property type="entry name" value="PA domain"/>
    <property type="match status" value="1"/>
</dbReference>
<evidence type="ECO:0000256" key="6">
    <source>
        <dbReference type="ARBA" id="ARBA00022771"/>
    </source>
</evidence>
<evidence type="ECO:0000256" key="4">
    <source>
        <dbReference type="ARBA" id="ARBA00022692"/>
    </source>
</evidence>
<keyword evidence="5" id="KW-0479">Metal-binding</keyword>
<evidence type="ECO:0000256" key="3">
    <source>
        <dbReference type="ARBA" id="ARBA00012483"/>
    </source>
</evidence>
<evidence type="ECO:0000256" key="8">
    <source>
        <dbReference type="ARBA" id="ARBA00022989"/>
    </source>
</evidence>
<comment type="catalytic activity">
    <reaction evidence="1">
        <text>S-ubiquitinyl-[E2 ubiquitin-conjugating enzyme]-L-cysteine + [acceptor protein]-L-lysine = [E2 ubiquitin-conjugating enzyme]-L-cysteine + N(6)-ubiquitinyl-[acceptor protein]-L-lysine.</text>
        <dbReference type="EC" id="2.3.2.27"/>
    </reaction>
</comment>
<feature type="compositionally biased region" description="Low complexity" evidence="11">
    <location>
        <begin position="508"/>
        <end position="522"/>
    </location>
</feature>
<keyword evidence="7" id="KW-0862">Zinc</keyword>
<feature type="region of interest" description="Disordered" evidence="11">
    <location>
        <begin position="505"/>
        <end position="561"/>
    </location>
</feature>
<gene>
    <name evidence="15" type="ORF">BCV69DRAFT_283165</name>
</gene>
<dbReference type="Gene3D" id="3.50.30.30">
    <property type="match status" value="1"/>
</dbReference>
<dbReference type="RefSeq" id="XP_025347449.1">
    <property type="nucleotide sequence ID" value="XM_025492610.1"/>
</dbReference>
<dbReference type="OrthoDB" id="8062037at2759"/>
<dbReference type="SUPFAM" id="SSF57850">
    <property type="entry name" value="RING/U-box"/>
    <property type="match status" value="1"/>
</dbReference>
<keyword evidence="4 12" id="KW-0812">Transmembrane</keyword>
<dbReference type="PANTHER" id="PTHR47168">
    <property type="entry name" value="RING ZINC FINGER DOMAIN SUPERFAMILY PROTEIN-RELATED"/>
    <property type="match status" value="1"/>
</dbReference>
<proteinExistence type="predicted"/>
<dbReference type="SMART" id="SM00184">
    <property type="entry name" value="RING"/>
    <property type="match status" value="1"/>
</dbReference>
<sequence length="561" mass="60464">MTPRSAFILLYCLCTAAAGGAVDVHASISSTSNAATDNPTIFDRLGSLLSPLIPNGDTPNRQGLAQQGSSFLWGEGSLEVVRTQALYATRPAAFGPHIANDEGLRGHLIPISTFWHERAPAGKEDITAGTSGRDGVDPIFGCPVEGGPGWKHDSHASSDEEQDFWLEVADSEHMQSNQAPHYATSSGQGSQATFEGRSLSPDLKNSTAPPSDWIALVSRGNCPFVSKIRLAQALGARAVVVGDQSPPEPAHRTPWGWEEPEDDDLPRLLTMFAQGDVSDIEIPSTFVSWRSFEDLKRLYSDGEPTKGVEIILSRDDTLFEWPLLNLALLLLMLPSLMTLSTVIVHKLRQIQRRRKERAPELVVLNLPCAIWDKGGLKWDEDAQKEARATVYRDDVEAGPTSSTTLPSTASEAAEAAGESSSAADQRLYYSADECAICLANFEDGERVRLLPCQHLFHKACIDEWLIKIKKFCPSCRRDITVPVPPAPSAVSPGAAGEAETPLATAMLPGSSASGPSEAEGSATAVIESRMEEAAQTDVTDGRANESIPLLSDGERRGWEGE</sequence>
<evidence type="ECO:0000256" key="5">
    <source>
        <dbReference type="ARBA" id="ARBA00022723"/>
    </source>
</evidence>
<dbReference type="PANTHER" id="PTHR47168:SF1">
    <property type="entry name" value="OS02G0798600 PROTEIN"/>
    <property type="match status" value="1"/>
</dbReference>
<evidence type="ECO:0000256" key="11">
    <source>
        <dbReference type="SAM" id="MobiDB-lite"/>
    </source>
</evidence>
<feature type="transmembrane region" description="Helical" evidence="12">
    <location>
        <begin position="321"/>
        <end position="344"/>
    </location>
</feature>